<dbReference type="InterPro" id="IPR037104">
    <property type="entry name" value="Annexin_sf"/>
</dbReference>
<accession>A0A5N4DKT1</accession>
<dbReference type="Pfam" id="PF00191">
    <property type="entry name" value="Annexin"/>
    <property type="match status" value="1"/>
</dbReference>
<evidence type="ECO:0000313" key="4">
    <source>
        <dbReference type="EMBL" id="KAB1271524.1"/>
    </source>
</evidence>
<comment type="similarity">
    <text evidence="1">Belongs to the annexin family.</text>
</comment>
<dbReference type="Proteomes" id="UP000299084">
    <property type="component" value="Unassembled WGS sequence"/>
</dbReference>
<dbReference type="GO" id="GO:0005509">
    <property type="term" value="F:calcium ion binding"/>
    <property type="evidence" value="ECO:0007669"/>
    <property type="project" value="InterPro"/>
</dbReference>
<dbReference type="PROSITE" id="PS51897">
    <property type="entry name" value="ANNEXIN_2"/>
    <property type="match status" value="1"/>
</dbReference>
<keyword evidence="5" id="KW-1185">Reference proteome</keyword>
<evidence type="ECO:0000313" key="5">
    <source>
        <dbReference type="Proteomes" id="UP000299084"/>
    </source>
</evidence>
<comment type="caution">
    <text evidence="4">The sequence shown here is derived from an EMBL/GenBank/DDBJ whole genome shotgun (WGS) entry which is preliminary data.</text>
</comment>
<evidence type="ECO:0000256" key="2">
    <source>
        <dbReference type="ARBA" id="ARBA00022737"/>
    </source>
</evidence>
<evidence type="ECO:0000256" key="3">
    <source>
        <dbReference type="ARBA" id="ARBA00023216"/>
    </source>
</evidence>
<feature type="non-terminal residue" evidence="4">
    <location>
        <position position="1"/>
    </location>
</feature>
<keyword evidence="2" id="KW-0677">Repeat</keyword>
<dbReference type="GO" id="GO:0005544">
    <property type="term" value="F:calcium-dependent phospholipid binding"/>
    <property type="evidence" value="ECO:0007669"/>
    <property type="project" value="InterPro"/>
</dbReference>
<dbReference type="Gene3D" id="1.10.220.10">
    <property type="entry name" value="Annexin"/>
    <property type="match status" value="1"/>
</dbReference>
<sequence>RAWVLLQIEQQSVSVKGSPHFNPDPDAETLCKAMEGIVTNEQAVIDVLTKRSNA</sequence>
<reference evidence="4 5" key="1">
    <citation type="journal article" date="2019" name="Mol. Ecol. Resour.">
        <title>Improving Illumina assemblies with Hi-C and long reads: an example with the North African dromedary.</title>
        <authorList>
            <person name="Elbers J.P."/>
            <person name="Rogers M.F."/>
            <person name="Perelman P.L."/>
            <person name="Proskuryakova A.A."/>
            <person name="Serdyukova N.A."/>
            <person name="Johnson W.E."/>
            <person name="Horin P."/>
            <person name="Corander J."/>
            <person name="Murphy D."/>
            <person name="Burger P.A."/>
        </authorList>
    </citation>
    <scope>NUCLEOTIDE SEQUENCE [LARGE SCALE GENOMIC DNA]</scope>
    <source>
        <strain evidence="4">Drom800</strain>
        <tissue evidence="4">Blood</tissue>
    </source>
</reference>
<gene>
    <name evidence="4" type="primary">Annexin A8</name>
    <name evidence="4" type="ORF">Cadr_000008855</name>
</gene>
<keyword evidence="3" id="KW-0041">Annexin</keyword>
<dbReference type="SUPFAM" id="SSF47874">
    <property type="entry name" value="Annexin"/>
    <property type="match status" value="1"/>
</dbReference>
<dbReference type="EMBL" id="JWIN03000011">
    <property type="protein sequence ID" value="KAB1271524.1"/>
    <property type="molecule type" value="Genomic_DNA"/>
</dbReference>
<dbReference type="AlphaFoldDB" id="A0A5N4DKT1"/>
<dbReference type="InterPro" id="IPR018502">
    <property type="entry name" value="Annexin_repeat"/>
</dbReference>
<protein>
    <submittedName>
        <fullName evidence="4">Annexin A8</fullName>
    </submittedName>
</protein>
<proteinExistence type="inferred from homology"/>
<name>A0A5N4DKT1_CAMDR</name>
<evidence type="ECO:0000256" key="1">
    <source>
        <dbReference type="ARBA" id="ARBA00007831"/>
    </source>
</evidence>
<organism evidence="4 5">
    <name type="scientific">Camelus dromedarius</name>
    <name type="common">Dromedary</name>
    <name type="synonym">Arabian camel</name>
    <dbReference type="NCBI Taxonomy" id="9838"/>
    <lineage>
        <taxon>Eukaryota</taxon>
        <taxon>Metazoa</taxon>
        <taxon>Chordata</taxon>
        <taxon>Craniata</taxon>
        <taxon>Vertebrata</taxon>
        <taxon>Euteleostomi</taxon>
        <taxon>Mammalia</taxon>
        <taxon>Eutheria</taxon>
        <taxon>Laurasiatheria</taxon>
        <taxon>Artiodactyla</taxon>
        <taxon>Tylopoda</taxon>
        <taxon>Camelidae</taxon>
        <taxon>Camelus</taxon>
    </lineage>
</organism>